<dbReference type="KEGG" id="smam:Mal15_05760"/>
<dbReference type="EC" id="2.7.13.3" evidence="2"/>
<feature type="domain" description="Response regulatory" evidence="13">
    <location>
        <begin position="25"/>
        <end position="174"/>
    </location>
</feature>
<dbReference type="InterPro" id="IPR001789">
    <property type="entry name" value="Sig_transdc_resp-reg_receiver"/>
</dbReference>
<dbReference type="PROSITE" id="PS50109">
    <property type="entry name" value="HIS_KIN"/>
    <property type="match status" value="1"/>
</dbReference>
<keyword evidence="4" id="KW-0808">Transferase</keyword>
<dbReference type="PRINTS" id="PR00344">
    <property type="entry name" value="BCTRLSENSOR"/>
</dbReference>
<dbReference type="InterPro" id="IPR011006">
    <property type="entry name" value="CheY-like_superfamily"/>
</dbReference>
<feature type="domain" description="Response regulatory" evidence="13">
    <location>
        <begin position="485"/>
        <end position="600"/>
    </location>
</feature>
<feature type="region of interest" description="Disordered" evidence="11">
    <location>
        <begin position="1"/>
        <end position="23"/>
    </location>
</feature>
<keyword evidence="10" id="KW-0175">Coiled coil</keyword>
<evidence type="ECO:0000256" key="2">
    <source>
        <dbReference type="ARBA" id="ARBA00012438"/>
    </source>
</evidence>
<dbReference type="InterPro" id="IPR003594">
    <property type="entry name" value="HATPase_dom"/>
</dbReference>
<evidence type="ECO:0000313" key="14">
    <source>
        <dbReference type="EMBL" id="QEF96548.1"/>
    </source>
</evidence>
<dbReference type="AlphaFoldDB" id="A0A5B9M5W4"/>
<dbReference type="SMART" id="SM00448">
    <property type="entry name" value="REC"/>
    <property type="match status" value="1"/>
</dbReference>
<dbReference type="InterPro" id="IPR004358">
    <property type="entry name" value="Sig_transdc_His_kin-like_C"/>
</dbReference>
<dbReference type="SMART" id="SM00387">
    <property type="entry name" value="HATPase_c"/>
    <property type="match status" value="1"/>
</dbReference>
<reference evidence="14 15" key="1">
    <citation type="submission" date="2019-02" db="EMBL/GenBank/DDBJ databases">
        <title>Planctomycetal bacteria perform biofilm scaping via a novel small molecule.</title>
        <authorList>
            <person name="Jeske O."/>
            <person name="Boedeker C."/>
            <person name="Wiegand S."/>
            <person name="Breitling P."/>
            <person name="Kallscheuer N."/>
            <person name="Jogler M."/>
            <person name="Rohde M."/>
            <person name="Petersen J."/>
            <person name="Medema M.H."/>
            <person name="Surup F."/>
            <person name="Jogler C."/>
        </authorList>
    </citation>
    <scope>NUCLEOTIDE SEQUENCE [LARGE SCALE GENOMIC DNA]</scope>
    <source>
        <strain evidence="14 15">Mal15</strain>
    </source>
</reference>
<dbReference type="Gene3D" id="1.10.287.130">
    <property type="match status" value="1"/>
</dbReference>
<name>A0A5B9M5W4_9BACT</name>
<evidence type="ECO:0000256" key="7">
    <source>
        <dbReference type="ARBA" id="ARBA00022840"/>
    </source>
</evidence>
<feature type="coiled-coil region" evidence="10">
    <location>
        <begin position="187"/>
        <end position="231"/>
    </location>
</feature>
<dbReference type="Pfam" id="PF02518">
    <property type="entry name" value="HATPase_c"/>
    <property type="match status" value="1"/>
</dbReference>
<organism evidence="14 15">
    <name type="scientific">Stieleria maiorica</name>
    <dbReference type="NCBI Taxonomy" id="2795974"/>
    <lineage>
        <taxon>Bacteria</taxon>
        <taxon>Pseudomonadati</taxon>
        <taxon>Planctomycetota</taxon>
        <taxon>Planctomycetia</taxon>
        <taxon>Pirellulales</taxon>
        <taxon>Pirellulaceae</taxon>
        <taxon>Stieleria</taxon>
    </lineage>
</organism>
<dbReference type="SUPFAM" id="SSF47384">
    <property type="entry name" value="Homodimeric domain of signal transducing histidine kinase"/>
    <property type="match status" value="1"/>
</dbReference>
<evidence type="ECO:0000259" key="13">
    <source>
        <dbReference type="PROSITE" id="PS50110"/>
    </source>
</evidence>
<feature type="domain" description="Histidine kinase" evidence="12">
    <location>
        <begin position="237"/>
        <end position="460"/>
    </location>
</feature>
<protein>
    <recommendedName>
        <fullName evidence="2">histidine kinase</fullName>
        <ecNumber evidence="2">2.7.13.3</ecNumber>
    </recommendedName>
</protein>
<dbReference type="Pfam" id="PF00512">
    <property type="entry name" value="HisKA"/>
    <property type="match status" value="1"/>
</dbReference>
<dbReference type="SUPFAM" id="SSF55874">
    <property type="entry name" value="ATPase domain of HSP90 chaperone/DNA topoisomerase II/histidine kinase"/>
    <property type="match status" value="1"/>
</dbReference>
<dbReference type="InterPro" id="IPR036097">
    <property type="entry name" value="HisK_dim/P_sf"/>
</dbReference>
<evidence type="ECO:0000259" key="12">
    <source>
        <dbReference type="PROSITE" id="PS50109"/>
    </source>
</evidence>
<evidence type="ECO:0000313" key="15">
    <source>
        <dbReference type="Proteomes" id="UP000321353"/>
    </source>
</evidence>
<dbReference type="Gene3D" id="3.30.565.10">
    <property type="entry name" value="Histidine kinase-like ATPase, C-terminal domain"/>
    <property type="match status" value="1"/>
</dbReference>
<keyword evidence="6" id="KW-0418">Kinase</keyword>
<dbReference type="Gene3D" id="3.40.50.2300">
    <property type="match status" value="2"/>
</dbReference>
<evidence type="ECO:0000256" key="9">
    <source>
        <dbReference type="PROSITE-ProRule" id="PRU00169"/>
    </source>
</evidence>
<dbReference type="PANTHER" id="PTHR43065">
    <property type="entry name" value="SENSOR HISTIDINE KINASE"/>
    <property type="match status" value="1"/>
</dbReference>
<gene>
    <name evidence="14" type="ORF">Mal15_05760</name>
</gene>
<evidence type="ECO:0000256" key="5">
    <source>
        <dbReference type="ARBA" id="ARBA00022741"/>
    </source>
</evidence>
<keyword evidence="7" id="KW-0067">ATP-binding</keyword>
<evidence type="ECO:0000256" key="4">
    <source>
        <dbReference type="ARBA" id="ARBA00022679"/>
    </source>
</evidence>
<dbReference type="SUPFAM" id="SSF52172">
    <property type="entry name" value="CheY-like"/>
    <property type="match status" value="2"/>
</dbReference>
<keyword evidence="8" id="KW-0902">Two-component regulatory system</keyword>
<dbReference type="GO" id="GO:0005524">
    <property type="term" value="F:ATP binding"/>
    <property type="evidence" value="ECO:0007669"/>
    <property type="project" value="UniProtKB-KW"/>
</dbReference>
<feature type="modified residue" description="4-aspartylphosphate" evidence="9">
    <location>
        <position position="105"/>
    </location>
</feature>
<dbReference type="InterPro" id="IPR003661">
    <property type="entry name" value="HisK_dim/P_dom"/>
</dbReference>
<comment type="catalytic activity">
    <reaction evidence="1">
        <text>ATP + protein L-histidine = ADP + protein N-phospho-L-histidine.</text>
        <dbReference type="EC" id="2.7.13.3"/>
    </reaction>
</comment>
<dbReference type="GO" id="GO:0000155">
    <property type="term" value="F:phosphorelay sensor kinase activity"/>
    <property type="evidence" value="ECO:0007669"/>
    <property type="project" value="InterPro"/>
</dbReference>
<dbReference type="CDD" id="cd00156">
    <property type="entry name" value="REC"/>
    <property type="match status" value="1"/>
</dbReference>
<sequence length="619" mass="68383">MMDDASRTSTRTSGGQLVDEPPRSRIIIIDDNTAIHDDFRKILCDDSGGDSELDSLEVSLFGTSSRQARASRSYELASAYQGEDGYRMVCEAIEEGRPFSTAFVDMRMPPGWDGVETIRHLWKADPDLQVLICTAFSDYSWSEIVEELGHSDQLLILRKPFDAAEVSQIAAAMTKKRKLTEASRNTVADLEETVAAKTNELRREMKQRELAQQLLLEKEKQLRESQKLEAVGMLAGGIAHEFNNLLQIILSYAQFGIDSTQAGEPLHQDLKCILKAGERASSLTRQLLGFSRRKPLCCVDINVNDVIAELVALAKPLLGSRITLRQNLHPHSVIVHADSVELQQALLNCCINSRDAMDGTGELTLSTEPVDLDEAYCRKDEVLKPGPFVRISISDTGSGMPPNVLERIFEPFFTTKEVGSGTGLGMAMVYGLVKQHQGHIEVESEVGVGTTFRILLPAVKTTAKEKEQVRPVADRTMDDSGSFGTILVADDEELLRQVSKRILQHAGYDVVLASDGQEAVDRVEQLAGQIDLAILDVMMPNMTGREACTRIAESNPNLPLLFCTGHDPEVAQKGEVPPGYPVVHKPFTPDHLLSSVREILDEHQRLLQERRDVNSATTV</sequence>
<keyword evidence="15" id="KW-1185">Reference proteome</keyword>
<dbReference type="SMART" id="SM00388">
    <property type="entry name" value="HisKA"/>
    <property type="match status" value="1"/>
</dbReference>
<keyword evidence="5" id="KW-0547">Nucleotide-binding</keyword>
<dbReference type="InterPro" id="IPR036890">
    <property type="entry name" value="HATPase_C_sf"/>
</dbReference>
<keyword evidence="3 9" id="KW-0597">Phosphoprotein</keyword>
<evidence type="ECO:0000256" key="6">
    <source>
        <dbReference type="ARBA" id="ARBA00022777"/>
    </source>
</evidence>
<evidence type="ECO:0000256" key="11">
    <source>
        <dbReference type="SAM" id="MobiDB-lite"/>
    </source>
</evidence>
<evidence type="ECO:0000256" key="3">
    <source>
        <dbReference type="ARBA" id="ARBA00022553"/>
    </source>
</evidence>
<accession>A0A5B9M5W4</accession>
<dbReference type="PANTHER" id="PTHR43065:SF46">
    <property type="entry name" value="C4-DICARBOXYLATE TRANSPORT SENSOR PROTEIN DCTB"/>
    <property type="match status" value="1"/>
</dbReference>
<feature type="modified residue" description="4-aspartylphosphate" evidence="9">
    <location>
        <position position="536"/>
    </location>
</feature>
<evidence type="ECO:0000256" key="1">
    <source>
        <dbReference type="ARBA" id="ARBA00000085"/>
    </source>
</evidence>
<dbReference type="Proteomes" id="UP000321353">
    <property type="component" value="Chromosome"/>
</dbReference>
<evidence type="ECO:0000256" key="10">
    <source>
        <dbReference type="SAM" id="Coils"/>
    </source>
</evidence>
<evidence type="ECO:0000256" key="8">
    <source>
        <dbReference type="ARBA" id="ARBA00023012"/>
    </source>
</evidence>
<dbReference type="EMBL" id="CP036264">
    <property type="protein sequence ID" value="QEF96548.1"/>
    <property type="molecule type" value="Genomic_DNA"/>
</dbReference>
<dbReference type="CDD" id="cd00082">
    <property type="entry name" value="HisKA"/>
    <property type="match status" value="1"/>
</dbReference>
<dbReference type="Pfam" id="PF00072">
    <property type="entry name" value="Response_reg"/>
    <property type="match status" value="1"/>
</dbReference>
<proteinExistence type="predicted"/>
<dbReference type="InterPro" id="IPR005467">
    <property type="entry name" value="His_kinase_dom"/>
</dbReference>
<dbReference type="PROSITE" id="PS50110">
    <property type="entry name" value="RESPONSE_REGULATORY"/>
    <property type="match status" value="2"/>
</dbReference>